<dbReference type="EMBL" id="CP011391">
    <property type="protein sequence ID" value="AMK54952.1"/>
    <property type="molecule type" value="Genomic_DNA"/>
</dbReference>
<comment type="catalytic activity">
    <reaction evidence="1">
        <text>ATP + protein L-histidine = ADP + protein N-phospho-L-histidine.</text>
        <dbReference type="EC" id="2.7.13.3"/>
    </reaction>
</comment>
<comment type="subcellular location">
    <subcellularLocation>
        <location evidence="2">Membrane</location>
    </subcellularLocation>
</comment>
<evidence type="ECO:0000256" key="8">
    <source>
        <dbReference type="SAM" id="MobiDB-lite"/>
    </source>
</evidence>
<evidence type="ECO:0000256" key="6">
    <source>
        <dbReference type="ARBA" id="ARBA00022777"/>
    </source>
</evidence>
<dbReference type="FunFam" id="1.10.287.130:FF:000001">
    <property type="entry name" value="Two-component sensor histidine kinase"/>
    <property type="match status" value="1"/>
</dbReference>
<evidence type="ECO:0000256" key="1">
    <source>
        <dbReference type="ARBA" id="ARBA00000085"/>
    </source>
</evidence>
<keyword evidence="7" id="KW-0902">Two-component regulatory system</keyword>
<keyword evidence="12" id="KW-1185">Reference proteome</keyword>
<reference evidence="11 12" key="1">
    <citation type="journal article" date="2016" name="Gut Pathog.">
        <title>Whole genome sequencing of "Faecalibaculum rodentium" ALO17, isolated from C57BL/6J laboratory mouse feces.</title>
        <authorList>
            <person name="Lim S."/>
            <person name="Chang D.H."/>
            <person name="Ahn S."/>
            <person name="Kim B.C."/>
        </authorList>
    </citation>
    <scope>NUCLEOTIDE SEQUENCE [LARGE SCALE GENOMIC DNA]</scope>
    <source>
        <strain evidence="11 12">Alo17</strain>
    </source>
</reference>
<dbReference type="Gene3D" id="3.30.565.10">
    <property type="entry name" value="Histidine kinase-like ATPase, C-terminal domain"/>
    <property type="match status" value="1"/>
</dbReference>
<dbReference type="InterPro" id="IPR005467">
    <property type="entry name" value="His_kinase_dom"/>
</dbReference>
<evidence type="ECO:0000256" key="9">
    <source>
        <dbReference type="SAM" id="Phobius"/>
    </source>
</evidence>
<dbReference type="PANTHER" id="PTHR45453">
    <property type="entry name" value="PHOSPHATE REGULON SENSOR PROTEIN PHOR"/>
    <property type="match status" value="1"/>
</dbReference>
<dbReference type="EC" id="2.7.13.3" evidence="3"/>
<dbReference type="CDD" id="cd00082">
    <property type="entry name" value="HisKA"/>
    <property type="match status" value="1"/>
</dbReference>
<dbReference type="GO" id="GO:0004721">
    <property type="term" value="F:phosphoprotein phosphatase activity"/>
    <property type="evidence" value="ECO:0007669"/>
    <property type="project" value="TreeGrafter"/>
</dbReference>
<dbReference type="Gene3D" id="1.10.287.130">
    <property type="match status" value="1"/>
</dbReference>
<feature type="compositionally biased region" description="Acidic residues" evidence="8">
    <location>
        <begin position="711"/>
        <end position="720"/>
    </location>
</feature>
<dbReference type="InterPro" id="IPR050351">
    <property type="entry name" value="BphY/WalK/GraS-like"/>
</dbReference>
<dbReference type="KEGG" id="fro:AALO17_18180"/>
<dbReference type="SMART" id="SM00388">
    <property type="entry name" value="HisKA"/>
    <property type="match status" value="1"/>
</dbReference>
<evidence type="ECO:0000313" key="12">
    <source>
        <dbReference type="Proteomes" id="UP000069771"/>
    </source>
</evidence>
<keyword evidence="9" id="KW-0472">Membrane</keyword>
<keyword evidence="9" id="KW-1133">Transmembrane helix</keyword>
<dbReference type="InterPro" id="IPR036097">
    <property type="entry name" value="HisK_dim/P_sf"/>
</dbReference>
<dbReference type="GeneID" id="78478460"/>
<evidence type="ECO:0000256" key="2">
    <source>
        <dbReference type="ARBA" id="ARBA00004370"/>
    </source>
</evidence>
<evidence type="ECO:0000256" key="4">
    <source>
        <dbReference type="ARBA" id="ARBA00022553"/>
    </source>
</evidence>
<dbReference type="InterPro" id="IPR003661">
    <property type="entry name" value="HisK_dim/P_dom"/>
</dbReference>
<feature type="domain" description="Histidine kinase" evidence="10">
    <location>
        <begin position="477"/>
        <end position="688"/>
    </location>
</feature>
<dbReference type="GO" id="GO:0016036">
    <property type="term" value="P:cellular response to phosphate starvation"/>
    <property type="evidence" value="ECO:0007669"/>
    <property type="project" value="TreeGrafter"/>
</dbReference>
<dbReference type="Proteomes" id="UP000069771">
    <property type="component" value="Chromosome"/>
</dbReference>
<dbReference type="SUPFAM" id="SSF55874">
    <property type="entry name" value="ATPase domain of HSP90 chaperone/DNA topoisomerase II/histidine kinase"/>
    <property type="match status" value="1"/>
</dbReference>
<evidence type="ECO:0000313" key="11">
    <source>
        <dbReference type="EMBL" id="AMK54952.1"/>
    </source>
</evidence>
<feature type="region of interest" description="Disordered" evidence="8">
    <location>
        <begin position="687"/>
        <end position="720"/>
    </location>
</feature>
<dbReference type="Pfam" id="PF02518">
    <property type="entry name" value="HATPase_c"/>
    <property type="match status" value="1"/>
</dbReference>
<gene>
    <name evidence="11" type="ORF">AALO17_18180</name>
</gene>
<dbReference type="PANTHER" id="PTHR45453:SF1">
    <property type="entry name" value="PHOSPHATE REGULON SENSOR PROTEIN PHOR"/>
    <property type="match status" value="1"/>
</dbReference>
<dbReference type="GO" id="GO:0000155">
    <property type="term" value="F:phosphorelay sensor kinase activity"/>
    <property type="evidence" value="ECO:0007669"/>
    <property type="project" value="InterPro"/>
</dbReference>
<feature type="transmembrane region" description="Helical" evidence="9">
    <location>
        <begin position="224"/>
        <end position="249"/>
    </location>
</feature>
<feature type="transmembrane region" description="Helical" evidence="9">
    <location>
        <begin position="311"/>
        <end position="334"/>
    </location>
</feature>
<protein>
    <recommendedName>
        <fullName evidence="3">histidine kinase</fullName>
        <ecNumber evidence="3">2.7.13.3</ecNumber>
    </recommendedName>
</protein>
<dbReference type="PROSITE" id="PS50109">
    <property type="entry name" value="HIS_KIN"/>
    <property type="match status" value="1"/>
</dbReference>
<dbReference type="Pfam" id="PF00512">
    <property type="entry name" value="HisKA"/>
    <property type="match status" value="1"/>
</dbReference>
<dbReference type="PATRIC" id="fig|1702221.3.peg.1773"/>
<evidence type="ECO:0000256" key="3">
    <source>
        <dbReference type="ARBA" id="ARBA00012438"/>
    </source>
</evidence>
<keyword evidence="6 11" id="KW-0418">Kinase</keyword>
<sequence length="720" mass="79634">MTRTRQFLLTMIAVISLTAALGITWALSSLRSYNTLYDETAGTSHIMESLEDFTLQAAYRLEPDFTYVSGSDLKESDIKQIQNTMLDNTAYGYDVLSRDPNFHYSVTSKDASLQSLEKPDAQDEDSYTVTFQFKDGKLKGSGSLLGYGFAPQESRSLRSSLEGSSLAVYNDQTGEFIERSYEIPSDLTFHFPEDLTFTYSIPKEPAMSPQGSGYLYNLLVDESLAASVTLSILVLALGLQFLLLLHVSLKVEETTAPWSFVARNSLETNALLLGILSVIAGISAMLLAKLALHGDLMTLAVAGGAKTGVVFSRLVLFTAYTLILLFFSVPLFWIRQIFATGVGSYVQGKSRILESFRKGTVNLAQDILTRRMSIPLILNILCLLLIILTGSPGLAVLYGILLTAALTILAFTVQNGWKTVTGEADRLANGDFKSEPEGDPTLFRPIYDRLLAVRRSFQQALQEGIESTNMRNELISNVSHDLKTPLTGLRSYSELLEITDDPEQMRKYAGKISQYTSRLNSLVTDLFDVSKANAGSLHLDPVHLALDQLIYQALEEAETNWRTKDLQAVISLREAQVLLDPDKTMRIFENLFSNVSKYALKGTRVFVTLRETPTSYVVNIKNTSAAPLNFTAEEITERFVRGDKSRHEVGSGLGLAIVKSFAEVQHGRFRIEIDGDLFRAIVVLPKPEDLPPVPDTQDVDDNSIGPLESADPADEEKEPQ</sequence>
<dbReference type="SUPFAM" id="SSF47384">
    <property type="entry name" value="Homodimeric domain of signal transducing histidine kinase"/>
    <property type="match status" value="1"/>
</dbReference>
<dbReference type="SMART" id="SM00387">
    <property type="entry name" value="HATPase_c"/>
    <property type="match status" value="1"/>
</dbReference>
<keyword evidence="5 11" id="KW-0808">Transferase</keyword>
<proteinExistence type="predicted"/>
<evidence type="ECO:0000259" key="10">
    <source>
        <dbReference type="PROSITE" id="PS50109"/>
    </source>
</evidence>
<feature type="transmembrane region" description="Helical" evidence="9">
    <location>
        <begin position="270"/>
        <end position="291"/>
    </location>
</feature>
<organism evidence="11 12">
    <name type="scientific">Faecalibaculum rodentium</name>
    <dbReference type="NCBI Taxonomy" id="1702221"/>
    <lineage>
        <taxon>Bacteria</taxon>
        <taxon>Bacillati</taxon>
        <taxon>Bacillota</taxon>
        <taxon>Erysipelotrichia</taxon>
        <taxon>Erysipelotrichales</taxon>
        <taxon>Erysipelotrichaceae</taxon>
        <taxon>Faecalibaculum</taxon>
    </lineage>
</organism>
<keyword evidence="9" id="KW-0812">Transmembrane</keyword>
<keyword evidence="4" id="KW-0597">Phosphoprotein</keyword>
<dbReference type="GO" id="GO:0005886">
    <property type="term" value="C:plasma membrane"/>
    <property type="evidence" value="ECO:0007669"/>
    <property type="project" value="TreeGrafter"/>
</dbReference>
<evidence type="ECO:0000256" key="5">
    <source>
        <dbReference type="ARBA" id="ARBA00022679"/>
    </source>
</evidence>
<dbReference type="STRING" id="1702221.AALO17_18180"/>
<dbReference type="InterPro" id="IPR003594">
    <property type="entry name" value="HATPase_dom"/>
</dbReference>
<dbReference type="AlphaFoldDB" id="A0A140DWC5"/>
<evidence type="ECO:0000256" key="7">
    <source>
        <dbReference type="ARBA" id="ARBA00023012"/>
    </source>
</evidence>
<dbReference type="OrthoDB" id="9792991at2"/>
<dbReference type="InterPro" id="IPR036890">
    <property type="entry name" value="HATPase_C_sf"/>
</dbReference>
<name>A0A140DWC5_9FIRM</name>
<dbReference type="RefSeq" id="WP_067558017.1">
    <property type="nucleotide sequence ID" value="NZ_CP011391.1"/>
</dbReference>
<accession>A0A140DWC5</accession>